<feature type="transmembrane region" description="Helical" evidence="11">
    <location>
        <begin position="271"/>
        <end position="293"/>
    </location>
</feature>
<dbReference type="InterPro" id="IPR002524">
    <property type="entry name" value="Cation_efflux"/>
</dbReference>
<evidence type="ECO:0000313" key="15">
    <source>
        <dbReference type="Proteomes" id="UP001220961"/>
    </source>
</evidence>
<keyword evidence="5 11" id="KW-1133">Transmembrane helix</keyword>
<feature type="transmembrane region" description="Helical" evidence="11">
    <location>
        <begin position="611"/>
        <end position="637"/>
    </location>
</feature>
<evidence type="ECO:0000256" key="10">
    <source>
        <dbReference type="SAM" id="MobiDB-lite"/>
    </source>
</evidence>
<feature type="transmembrane region" description="Helical" evidence="11">
    <location>
        <begin position="94"/>
        <end position="117"/>
    </location>
</feature>
<feature type="transmembrane region" description="Helical" evidence="11">
    <location>
        <begin position="129"/>
        <end position="147"/>
    </location>
</feature>
<dbReference type="InterPro" id="IPR029058">
    <property type="entry name" value="AB_hydrolase_fold"/>
</dbReference>
<comment type="subcellular location">
    <subcellularLocation>
        <location evidence="1">Membrane</location>
        <topology evidence="1">Multi-pass membrane protein</topology>
    </subcellularLocation>
</comment>
<keyword evidence="6" id="KW-0406">Ion transport</keyword>
<evidence type="ECO:0000259" key="12">
    <source>
        <dbReference type="Pfam" id="PF01545"/>
    </source>
</evidence>
<proteinExistence type="inferred from homology"/>
<dbReference type="GO" id="GO:0006882">
    <property type="term" value="P:intracellular zinc ion homeostasis"/>
    <property type="evidence" value="ECO:0007669"/>
    <property type="project" value="InterPro"/>
</dbReference>
<evidence type="ECO:0000256" key="5">
    <source>
        <dbReference type="ARBA" id="ARBA00022989"/>
    </source>
</evidence>
<feature type="transmembrane region" description="Helical" evidence="11">
    <location>
        <begin position="375"/>
        <end position="392"/>
    </location>
</feature>
<evidence type="ECO:0000256" key="3">
    <source>
        <dbReference type="ARBA" id="ARBA00022448"/>
    </source>
</evidence>
<evidence type="ECO:0000256" key="6">
    <source>
        <dbReference type="ARBA" id="ARBA00023065"/>
    </source>
</evidence>
<dbReference type="GO" id="GO:0031410">
    <property type="term" value="C:cytoplasmic vesicle"/>
    <property type="evidence" value="ECO:0007669"/>
    <property type="project" value="TreeGrafter"/>
</dbReference>
<dbReference type="GO" id="GO:0005794">
    <property type="term" value="C:Golgi apparatus"/>
    <property type="evidence" value="ECO:0007669"/>
    <property type="project" value="TreeGrafter"/>
</dbReference>
<feature type="transmembrane region" description="Helical" evidence="11">
    <location>
        <begin position="313"/>
        <end position="332"/>
    </location>
</feature>
<protein>
    <submittedName>
        <fullName evidence="14">Zinc transporter msc2</fullName>
    </submittedName>
</protein>
<keyword evidence="7 11" id="KW-0472">Membrane</keyword>
<feature type="transmembrane region" description="Helical" evidence="11">
    <location>
        <begin position="556"/>
        <end position="577"/>
    </location>
</feature>
<dbReference type="Pfam" id="PF01738">
    <property type="entry name" value="DLH"/>
    <property type="match status" value="1"/>
</dbReference>
<dbReference type="EMBL" id="CP119911">
    <property type="protein sequence ID" value="WFD19959.1"/>
    <property type="molecule type" value="Genomic_DNA"/>
</dbReference>
<feature type="transmembrane region" description="Helical" evidence="11">
    <location>
        <begin position="487"/>
        <end position="505"/>
    </location>
</feature>
<dbReference type="PANTHER" id="PTHR45755:SF4">
    <property type="entry name" value="ZINC TRANSPORTER 7"/>
    <property type="match status" value="1"/>
</dbReference>
<evidence type="ECO:0000256" key="11">
    <source>
        <dbReference type="SAM" id="Phobius"/>
    </source>
</evidence>
<reference evidence="14" key="1">
    <citation type="submission" date="2023-03" db="EMBL/GenBank/DDBJ databases">
        <title>Mating type loci evolution in Malassezia.</title>
        <authorList>
            <person name="Coelho M.A."/>
        </authorList>
    </citation>
    <scope>NUCLEOTIDE SEQUENCE</scope>
    <source>
        <strain evidence="14">CBS 10434</strain>
    </source>
</reference>
<evidence type="ECO:0000256" key="8">
    <source>
        <dbReference type="ARBA" id="ARBA00047591"/>
    </source>
</evidence>
<dbReference type="PANTHER" id="PTHR45755">
    <property type="match status" value="1"/>
</dbReference>
<dbReference type="Gene3D" id="1.20.1510.10">
    <property type="entry name" value="Cation efflux protein transmembrane domain"/>
    <property type="match status" value="1"/>
</dbReference>
<dbReference type="AlphaFoldDB" id="A0AAF0IVL7"/>
<feature type="domain" description="Dienelactone hydrolase" evidence="13">
    <location>
        <begin position="795"/>
        <end position="1008"/>
    </location>
</feature>
<evidence type="ECO:0000256" key="7">
    <source>
        <dbReference type="ARBA" id="ARBA00023136"/>
    </source>
</evidence>
<comment type="catalytic activity">
    <reaction evidence="9">
        <text>a monoacylglycerol + H2O = glycerol + a fatty acid + H(+)</text>
        <dbReference type="Rhea" id="RHEA:15245"/>
        <dbReference type="ChEBI" id="CHEBI:15377"/>
        <dbReference type="ChEBI" id="CHEBI:15378"/>
        <dbReference type="ChEBI" id="CHEBI:17408"/>
        <dbReference type="ChEBI" id="CHEBI:17754"/>
        <dbReference type="ChEBI" id="CHEBI:28868"/>
    </reaction>
</comment>
<dbReference type="Pfam" id="PF01545">
    <property type="entry name" value="Cation_efflux"/>
    <property type="match status" value="1"/>
</dbReference>
<comment type="catalytic activity">
    <reaction evidence="8">
        <text>a diacylglycerol + H2O = a monoacylglycerol + a fatty acid + H(+)</text>
        <dbReference type="Rhea" id="RHEA:32731"/>
        <dbReference type="ChEBI" id="CHEBI:15377"/>
        <dbReference type="ChEBI" id="CHEBI:15378"/>
        <dbReference type="ChEBI" id="CHEBI:17408"/>
        <dbReference type="ChEBI" id="CHEBI:18035"/>
        <dbReference type="ChEBI" id="CHEBI:28868"/>
    </reaction>
</comment>
<dbReference type="FunFam" id="1.20.1510.10:FF:000014">
    <property type="entry name" value="Cation efflux protein/ zinc transporter"/>
    <property type="match status" value="1"/>
</dbReference>
<feature type="transmembrane region" description="Helical" evidence="11">
    <location>
        <begin position="344"/>
        <end position="369"/>
    </location>
</feature>
<dbReference type="InterPro" id="IPR027469">
    <property type="entry name" value="Cation_efflux_TMD_sf"/>
</dbReference>
<evidence type="ECO:0000256" key="9">
    <source>
        <dbReference type="ARBA" id="ARBA00048461"/>
    </source>
</evidence>
<dbReference type="InterPro" id="IPR002925">
    <property type="entry name" value="Dienelactn_hydro"/>
</dbReference>
<evidence type="ECO:0000256" key="1">
    <source>
        <dbReference type="ARBA" id="ARBA00004141"/>
    </source>
</evidence>
<keyword evidence="15" id="KW-1185">Reference proteome</keyword>
<evidence type="ECO:0000256" key="2">
    <source>
        <dbReference type="ARBA" id="ARBA00008873"/>
    </source>
</evidence>
<keyword evidence="4 11" id="KW-0812">Transmembrane</keyword>
<dbReference type="InterPro" id="IPR045316">
    <property type="entry name" value="Msc2-like"/>
</dbReference>
<dbReference type="GO" id="GO:0005385">
    <property type="term" value="F:zinc ion transmembrane transporter activity"/>
    <property type="evidence" value="ECO:0007669"/>
    <property type="project" value="InterPro"/>
</dbReference>
<name>A0AAF0IVL7_9BASI</name>
<evidence type="ECO:0000256" key="4">
    <source>
        <dbReference type="ARBA" id="ARBA00022692"/>
    </source>
</evidence>
<feature type="transmembrane region" description="Helical" evidence="11">
    <location>
        <begin position="643"/>
        <end position="661"/>
    </location>
</feature>
<feature type="transmembrane region" description="Helical" evidence="11">
    <location>
        <begin position="181"/>
        <end position="204"/>
    </location>
</feature>
<dbReference type="InterPro" id="IPR058533">
    <property type="entry name" value="Cation_efflux_TM"/>
</dbReference>
<feature type="domain" description="Cation efflux protein transmembrane" evidence="12">
    <location>
        <begin position="456"/>
        <end position="668"/>
    </location>
</feature>
<feature type="transmembrane region" description="Helical" evidence="11">
    <location>
        <begin position="40"/>
        <end position="57"/>
    </location>
</feature>
<dbReference type="Proteomes" id="UP001220961">
    <property type="component" value="Chromosome 4"/>
</dbReference>
<feature type="compositionally biased region" description="Basic residues" evidence="10">
    <location>
        <begin position="583"/>
        <end position="592"/>
    </location>
</feature>
<dbReference type="Gene3D" id="3.40.50.1820">
    <property type="entry name" value="alpha/beta hydrolase"/>
    <property type="match status" value="1"/>
</dbReference>
<dbReference type="GO" id="GO:0016787">
    <property type="term" value="F:hydrolase activity"/>
    <property type="evidence" value="ECO:0007669"/>
    <property type="project" value="InterPro"/>
</dbReference>
<dbReference type="SUPFAM" id="SSF53474">
    <property type="entry name" value="alpha/beta-Hydrolases"/>
    <property type="match status" value="1"/>
</dbReference>
<dbReference type="GO" id="GO:0016020">
    <property type="term" value="C:membrane"/>
    <property type="evidence" value="ECO:0007669"/>
    <property type="project" value="UniProtKB-SubCell"/>
</dbReference>
<evidence type="ECO:0000259" key="13">
    <source>
        <dbReference type="Pfam" id="PF01738"/>
    </source>
</evidence>
<feature type="transmembrane region" description="Helical" evidence="11">
    <location>
        <begin position="526"/>
        <end position="544"/>
    </location>
</feature>
<sequence length="1014" mass="110955">MVEASAMPAQPDPRLRGHVKWNQVAGASVQVSHRIRIHHLLALLLTKTLVASAAWLTRQWLLVPQVDAEEYMSQMRGMVGQDAPVGDNIVHAPASVWAVATIATSLAALLLMTSLRVWRWHIEWTDHTFRHVFMLGLVLFAQLLLWLTSLQHLGATTTLIFTQFCELWMRDLQIGRRWTKSGGPLVAIALLLSLCVGLLTGSAVSLRRPFADTLDDAASRTLTLTASLQDRVHAWDLLKGYASLLGYAVLSIESGRLMFTASKDVGGRRRAMVLGQSMIALVVLPLSIAGAMLGLKMLPTPMVPTHEPTAQDVLEISHLGAYFVLAVGMLVFDTLVTLTLESYVTLIAHVAHAWPMAIVAAMTIGFAVFNVNVNLIQLAAAMCVGFSLYAILRRSPLYMTSWYRRATLAEQRVAMAGSDSDSTALSDIVVLMYRVSVQLRRMVQAILQNSDSRRIFCFLVLNLAFMGIQLVWGVWTNSLGLISDAIHMFFDCAAIFMGLVASVMASWKTDDAFPFGYKRVETLSGFANGIFLVLISVFILFEAIQRIIEPPVMNNVTQLLIVSTLGLLVNLFGMFAMGHHHHGHHHHHHGHGHDHDHGHDHHGHSHNMLGLYLHVMADTLGSVGVIISTLLIQYFHWTGFDPIASLLIGLMILGSVVPLVIDSGRILCLDLGFTNTDGIQHALDKVGAIPGVAGYTNARFWPLDGESLVGSIHIHIDTLDMPSVDPGTLALQVEELLRSEVAGLDALTVQVHSQSASFLDTMASSITSPACCTIPPVEADYVPKGKMQDIGGVQCYVIGNEDSKKAIVGIFDIFGFWPSTQQGADILAAMTNMRVILPDFFAGRPLPQEVVPWDTPEKKAVVDQFMANQGNPIKCRDTLLTVAKALQESGVSALGLYGLCWGSKGAILTCGEGTPFSAFVQIHPSFVDPQDANLVSIPVASFTSKDEPQETLENLYKNLHANTKISAKCISHHYPKNHHGFAGARAKLQDPENRASFFDVYKRAAGFFWETIAP</sequence>
<dbReference type="NCBIfam" id="TIGR01297">
    <property type="entry name" value="CDF"/>
    <property type="match status" value="1"/>
</dbReference>
<evidence type="ECO:0000313" key="14">
    <source>
        <dbReference type="EMBL" id="WFD19959.1"/>
    </source>
</evidence>
<feature type="region of interest" description="Disordered" evidence="10">
    <location>
        <begin position="583"/>
        <end position="602"/>
    </location>
</feature>
<comment type="similarity">
    <text evidence="2">Belongs to the cation diffusion facilitator (CDF) transporter (TC 2.A.4) family. SLC30A subfamily.</text>
</comment>
<accession>A0AAF0IVL7</accession>
<dbReference type="GO" id="GO:1904257">
    <property type="term" value="P:zinc ion import into Golgi lumen"/>
    <property type="evidence" value="ECO:0007669"/>
    <property type="project" value="TreeGrafter"/>
</dbReference>
<organism evidence="14 15">
    <name type="scientific">Malassezia caprae</name>
    <dbReference type="NCBI Taxonomy" id="1381934"/>
    <lineage>
        <taxon>Eukaryota</taxon>
        <taxon>Fungi</taxon>
        <taxon>Dikarya</taxon>
        <taxon>Basidiomycota</taxon>
        <taxon>Ustilaginomycotina</taxon>
        <taxon>Malasseziomycetes</taxon>
        <taxon>Malasseziales</taxon>
        <taxon>Malasseziaceae</taxon>
        <taxon>Malassezia</taxon>
    </lineage>
</organism>
<dbReference type="SUPFAM" id="SSF161111">
    <property type="entry name" value="Cation efflux protein transmembrane domain-like"/>
    <property type="match status" value="1"/>
</dbReference>
<gene>
    <name evidence="14" type="primary">MSC2</name>
    <name evidence="14" type="ORF">MCAP1_002202</name>
</gene>
<keyword evidence="3" id="KW-0813">Transport</keyword>